<dbReference type="PANTHER" id="PTHR12277">
    <property type="entry name" value="ALPHA/BETA HYDROLASE DOMAIN-CONTAINING PROTEIN"/>
    <property type="match status" value="1"/>
</dbReference>
<sequence length="256" mass="28031">MVVWLLGLAICAYLAICALLYLQQRRLIYYPQFTRVAPAQTDFAFQRPDAVLRGWVVNPGRQDAVLYFGGNAEAVEANRDVFAQWLPSRTVYLVAHRGYGASDGEPSEAALLADALAVYDDIARRHPDGDVAVIGRSLGSGVATHVASERPVRHLVLVTPFDSLAAVAQSHYPVFPVRLLLKDRYDSAARLPGYGGNLLVLRAGRDTVVPPAHTDRLLASFKGRARVVDFPRAGHDNLSTDPAYWPAIRDFLAPAD</sequence>
<evidence type="ECO:0000313" key="2">
    <source>
        <dbReference type="EMBL" id="KAF1724867.1"/>
    </source>
</evidence>
<evidence type="ECO:0000259" key="1">
    <source>
        <dbReference type="Pfam" id="PF12146"/>
    </source>
</evidence>
<proteinExistence type="predicted"/>
<dbReference type="InterPro" id="IPR029058">
    <property type="entry name" value="AB_hydrolase_fold"/>
</dbReference>
<name>A0ABQ6ZGP2_9GAMM</name>
<protein>
    <submittedName>
        <fullName evidence="2">Alpha/beta hydrolase</fullName>
    </submittedName>
</protein>
<dbReference type="SUPFAM" id="SSF53474">
    <property type="entry name" value="alpha/beta-Hydrolases"/>
    <property type="match status" value="1"/>
</dbReference>
<evidence type="ECO:0000313" key="3">
    <source>
        <dbReference type="Proteomes" id="UP000781710"/>
    </source>
</evidence>
<dbReference type="Pfam" id="PF12146">
    <property type="entry name" value="Hydrolase_4"/>
    <property type="match status" value="1"/>
</dbReference>
<dbReference type="GO" id="GO:0016787">
    <property type="term" value="F:hydrolase activity"/>
    <property type="evidence" value="ECO:0007669"/>
    <property type="project" value="UniProtKB-KW"/>
</dbReference>
<keyword evidence="2" id="KW-0378">Hydrolase</keyword>
<comment type="caution">
    <text evidence="2">The sequence shown here is derived from an EMBL/GenBank/DDBJ whole genome shotgun (WGS) entry which is preliminary data.</text>
</comment>
<dbReference type="EMBL" id="PDWW01000014">
    <property type="protein sequence ID" value="KAF1724867.1"/>
    <property type="molecule type" value="Genomic_DNA"/>
</dbReference>
<accession>A0ABQ6ZGP2</accession>
<dbReference type="InterPro" id="IPR022742">
    <property type="entry name" value="Hydrolase_4"/>
</dbReference>
<dbReference type="Gene3D" id="3.40.50.1820">
    <property type="entry name" value="alpha/beta hydrolase"/>
    <property type="match status" value="1"/>
</dbReference>
<keyword evidence="3" id="KW-1185">Reference proteome</keyword>
<gene>
    <name evidence="2" type="ORF">CSC78_11190</name>
</gene>
<organism evidence="2 3">
    <name type="scientific">Pseudoxanthomonas japonensis</name>
    <dbReference type="NCBI Taxonomy" id="69284"/>
    <lineage>
        <taxon>Bacteria</taxon>
        <taxon>Pseudomonadati</taxon>
        <taxon>Pseudomonadota</taxon>
        <taxon>Gammaproteobacteria</taxon>
        <taxon>Lysobacterales</taxon>
        <taxon>Lysobacteraceae</taxon>
        <taxon>Pseudoxanthomonas</taxon>
    </lineage>
</organism>
<dbReference type="PANTHER" id="PTHR12277:SF81">
    <property type="entry name" value="PROTEIN ABHD13"/>
    <property type="match status" value="1"/>
</dbReference>
<feature type="domain" description="Serine aminopeptidase S33" evidence="1">
    <location>
        <begin position="89"/>
        <end position="161"/>
    </location>
</feature>
<reference evidence="2 3" key="1">
    <citation type="submission" date="2017-10" db="EMBL/GenBank/DDBJ databases">
        <title>Whole genome sequencing of members of genus Pseudoxanthomonas.</title>
        <authorList>
            <person name="Kumar S."/>
            <person name="Bansal K."/>
            <person name="Kaur A."/>
            <person name="Patil P."/>
            <person name="Sharma S."/>
            <person name="Patil P.B."/>
        </authorList>
    </citation>
    <scope>NUCLEOTIDE SEQUENCE [LARGE SCALE GENOMIC DNA]</scope>
    <source>
        <strain evidence="2 3">DSM 17109</strain>
    </source>
</reference>
<dbReference type="Proteomes" id="UP000781710">
    <property type="component" value="Unassembled WGS sequence"/>
</dbReference>